<dbReference type="SUPFAM" id="SSF89447">
    <property type="entry name" value="AbrB/MazE/MraZ-like"/>
    <property type="match status" value="1"/>
</dbReference>
<dbReference type="InterPro" id="IPR037914">
    <property type="entry name" value="SpoVT-AbrB_sf"/>
</dbReference>
<dbReference type="PROSITE" id="PS51740">
    <property type="entry name" value="SPOVT_ABRB"/>
    <property type="match status" value="1"/>
</dbReference>
<evidence type="ECO:0000259" key="2">
    <source>
        <dbReference type="PROSITE" id="PS51740"/>
    </source>
</evidence>
<dbReference type="Gene3D" id="2.10.260.10">
    <property type="match status" value="1"/>
</dbReference>
<sequence length="95" mass="10739">MYILLEQIEVFKLAIKSPTKIFKTGNSSAVRLSKDIMKAAGLKVNDPIDVTVNQQDGSVVIKPIKETNGFHDRFEELLNKSMKDDQEALDFLKDK</sequence>
<organism evidence="3 4">
    <name type="scientific">Limosilactobacillus reuteri CF48-3A</name>
    <dbReference type="NCBI Taxonomy" id="525341"/>
    <lineage>
        <taxon>Bacteria</taxon>
        <taxon>Bacillati</taxon>
        <taxon>Bacillota</taxon>
        <taxon>Bacilli</taxon>
        <taxon>Lactobacillales</taxon>
        <taxon>Lactobacillaceae</taxon>
        <taxon>Limosilactobacillus</taxon>
    </lineage>
</organism>
<feature type="domain" description="SpoVT-AbrB" evidence="2">
    <location>
        <begin position="19"/>
        <end position="66"/>
    </location>
</feature>
<dbReference type="EMBL" id="ACHG01000147">
    <property type="protein sequence ID" value="EEI65276.1"/>
    <property type="molecule type" value="Genomic_DNA"/>
</dbReference>
<dbReference type="InterPro" id="IPR007159">
    <property type="entry name" value="SpoVT-AbrB_dom"/>
</dbReference>
<name>A0A8D9VU65_LIMRT</name>
<dbReference type="AlphaFoldDB" id="A0A8D9VU65"/>
<keyword evidence="1" id="KW-0238">DNA-binding</keyword>
<protein>
    <submittedName>
        <fullName evidence="3">Putative addiction module antidote</fullName>
    </submittedName>
</protein>
<comment type="caution">
    <text evidence="3">The sequence shown here is derived from an EMBL/GenBank/DDBJ whole genome shotgun (WGS) entry which is preliminary data.</text>
</comment>
<gene>
    <name evidence="3" type="ORF">HMPREF0534_1401</name>
</gene>
<dbReference type="GO" id="GO:0003677">
    <property type="term" value="F:DNA binding"/>
    <property type="evidence" value="ECO:0007669"/>
    <property type="project" value="UniProtKB-UniRule"/>
</dbReference>
<evidence type="ECO:0000256" key="1">
    <source>
        <dbReference type="PROSITE-ProRule" id="PRU01076"/>
    </source>
</evidence>
<dbReference type="Proteomes" id="UP000003419">
    <property type="component" value="Unassembled WGS sequence"/>
</dbReference>
<evidence type="ECO:0000313" key="3">
    <source>
        <dbReference type="EMBL" id="EEI65276.1"/>
    </source>
</evidence>
<dbReference type="Pfam" id="PF04014">
    <property type="entry name" value="MazE_antitoxin"/>
    <property type="match status" value="1"/>
</dbReference>
<reference evidence="3 4" key="1">
    <citation type="submission" date="2009-01" db="EMBL/GenBank/DDBJ databases">
        <authorList>
            <person name="Qin X."/>
            <person name="Bachman B."/>
            <person name="Battles P."/>
            <person name="Bell A."/>
            <person name="Bess C."/>
            <person name="Bickham C."/>
            <person name="Chaboub L."/>
            <person name="Chen D."/>
            <person name="Coyle M."/>
            <person name="Deiros D.R."/>
            <person name="Dinh H."/>
            <person name="Forbes L."/>
            <person name="Fowler G."/>
            <person name="Francisco L."/>
            <person name="Fu Q."/>
            <person name="Gubbala S."/>
            <person name="Hale W."/>
            <person name="Han Y."/>
            <person name="Hemphill L."/>
            <person name="Highlander S.K."/>
            <person name="Hirani K."/>
            <person name="Hogues M."/>
            <person name="Jackson L."/>
            <person name="Jakkamsetti A."/>
            <person name="Javaid M."/>
            <person name="Jiang H."/>
            <person name="Korchina V."/>
            <person name="Kovar C."/>
            <person name="Lara F."/>
            <person name="Lee S."/>
            <person name="Mata R."/>
            <person name="Mathew T."/>
            <person name="Moen C."/>
            <person name="Morales K."/>
            <person name="Munidasa M."/>
            <person name="Nazareth L."/>
            <person name="Ngo R."/>
            <person name="Nguyen L."/>
            <person name="Okwuonu G."/>
            <person name="Ongeri F."/>
            <person name="Patil S."/>
            <person name="Petrosino J."/>
            <person name="Pham C."/>
            <person name="Pham P."/>
            <person name="Pu L.-L."/>
            <person name="Puazo M."/>
            <person name="Raj R."/>
            <person name="Reid J."/>
            <person name="Rouhana J."/>
            <person name="Saada N."/>
            <person name="Shang Y."/>
            <person name="Simmons D."/>
            <person name="Thornton R."/>
            <person name="Warren J."/>
            <person name="Weissenberger G."/>
            <person name="Zhang J."/>
            <person name="Zhang L."/>
            <person name="Zhou C."/>
            <person name="Zhu D."/>
            <person name="Muzny D."/>
            <person name="Worley K."/>
            <person name="Gibbs R."/>
        </authorList>
    </citation>
    <scope>NUCLEOTIDE SEQUENCE [LARGE SCALE GENOMIC DNA]</scope>
    <source>
        <strain evidence="3 4">CF48-3A</strain>
    </source>
</reference>
<proteinExistence type="predicted"/>
<accession>A0A8D9VU65</accession>
<evidence type="ECO:0000313" key="4">
    <source>
        <dbReference type="Proteomes" id="UP000003419"/>
    </source>
</evidence>
<dbReference type="SMART" id="SM00966">
    <property type="entry name" value="SpoVT_AbrB"/>
    <property type="match status" value="1"/>
</dbReference>